<dbReference type="GO" id="GO:0004022">
    <property type="term" value="F:alcohol dehydrogenase (NAD+) activity"/>
    <property type="evidence" value="ECO:0007669"/>
    <property type="project" value="UniProtKB-EC"/>
</dbReference>
<accession>D5Q2X0</accession>
<evidence type="ECO:0000256" key="1">
    <source>
        <dbReference type="ARBA" id="ARBA00023002"/>
    </source>
</evidence>
<evidence type="ECO:0000259" key="3">
    <source>
        <dbReference type="Pfam" id="PF25137"/>
    </source>
</evidence>
<dbReference type="InterPro" id="IPR039697">
    <property type="entry name" value="Alcohol_dehydrogenase_Fe"/>
</dbReference>
<dbReference type="PANTHER" id="PTHR11496">
    <property type="entry name" value="ALCOHOL DEHYDROGENASE"/>
    <property type="match status" value="1"/>
</dbReference>
<dbReference type="PANTHER" id="PTHR11496:SF83">
    <property type="entry name" value="HYDROXYACID-OXOACID TRANSHYDROGENASE, MITOCHONDRIAL"/>
    <property type="match status" value="1"/>
</dbReference>
<dbReference type="Proteomes" id="UP000003227">
    <property type="component" value="Unassembled WGS sequence"/>
</dbReference>
<evidence type="ECO:0000313" key="5">
    <source>
        <dbReference type="Proteomes" id="UP000003227"/>
    </source>
</evidence>
<reference evidence="4 5" key="1">
    <citation type="submission" date="2010-05" db="EMBL/GenBank/DDBJ databases">
        <authorList>
            <person name="Qin X."/>
            <person name="Bachman B."/>
            <person name="Battles P."/>
            <person name="Bell A."/>
            <person name="Bess C."/>
            <person name="Bickham C."/>
            <person name="Chaboub L."/>
            <person name="Chen D."/>
            <person name="Coyle M."/>
            <person name="Deiros D.R."/>
            <person name="Dinh H."/>
            <person name="Forbes L."/>
            <person name="Fowler G."/>
            <person name="Francisco L."/>
            <person name="Fu Q."/>
            <person name="Gubbala S."/>
            <person name="Hale W."/>
            <person name="Han Y."/>
            <person name="Hemphill L."/>
            <person name="Highlander S.K."/>
            <person name="Hirani K."/>
            <person name="Hogues M."/>
            <person name="Jackson L."/>
            <person name="Jakkamsetti A."/>
            <person name="Javaid M."/>
            <person name="Jiang H."/>
            <person name="Korchina V."/>
            <person name="Kovar C."/>
            <person name="Lara F."/>
            <person name="Lee S."/>
            <person name="Mata R."/>
            <person name="Mathew T."/>
            <person name="Moen C."/>
            <person name="Morales K."/>
            <person name="Munidasa M."/>
            <person name="Nazareth L."/>
            <person name="Ngo R."/>
            <person name="Nguyen L."/>
            <person name="Okwuonu G."/>
            <person name="Ongeri F."/>
            <person name="Patil S."/>
            <person name="Petrosino J."/>
            <person name="Pham C."/>
            <person name="Pham P."/>
            <person name="Pu L.-L."/>
            <person name="Puazo M."/>
            <person name="Raj R."/>
            <person name="Reid J."/>
            <person name="Rouhana J."/>
            <person name="Saada N."/>
            <person name="Shang Y."/>
            <person name="Simmons D."/>
            <person name="Thornton R."/>
            <person name="Warren J."/>
            <person name="Weissenberger G."/>
            <person name="Zhang J."/>
            <person name="Zhang L."/>
            <person name="Zhou C."/>
            <person name="Zhu D."/>
            <person name="Muzny D."/>
            <person name="Worley K."/>
            <person name="Gibbs R."/>
        </authorList>
    </citation>
    <scope>NUCLEOTIDE SEQUENCE [LARGE SCALE GENOMIC DNA]</scope>
    <source>
        <strain evidence="4 5">NAP08</strain>
    </source>
</reference>
<organism evidence="4 5">
    <name type="scientific">Clostridioides difficile NAP08</name>
    <dbReference type="NCBI Taxonomy" id="525259"/>
    <lineage>
        <taxon>Bacteria</taxon>
        <taxon>Bacillati</taxon>
        <taxon>Bacillota</taxon>
        <taxon>Clostridia</taxon>
        <taxon>Peptostreptococcales</taxon>
        <taxon>Peptostreptococcaceae</taxon>
        <taxon>Clostridioides</taxon>
    </lineage>
</organism>
<feature type="domain" description="Fe-containing alcohol dehydrogenase-like C-terminal" evidence="3">
    <location>
        <begin position="193"/>
        <end position="387"/>
    </location>
</feature>
<dbReference type="AlphaFoldDB" id="D5Q2X0"/>
<comment type="caution">
    <text evidence="4">The sequence shown here is derived from an EMBL/GenBank/DDBJ whole genome shotgun (WGS) entry which is preliminary data.</text>
</comment>
<dbReference type="Pfam" id="PF00465">
    <property type="entry name" value="Fe-ADH"/>
    <property type="match status" value="1"/>
</dbReference>
<dbReference type="Pfam" id="PF25137">
    <property type="entry name" value="ADH_Fe_C"/>
    <property type="match status" value="1"/>
</dbReference>
<dbReference type="GO" id="GO:0046872">
    <property type="term" value="F:metal ion binding"/>
    <property type="evidence" value="ECO:0007669"/>
    <property type="project" value="InterPro"/>
</dbReference>
<dbReference type="EMBL" id="ADNX01000031">
    <property type="protein sequence ID" value="EFH07843.1"/>
    <property type="molecule type" value="Genomic_DNA"/>
</dbReference>
<protein>
    <submittedName>
        <fullName evidence="4">Alcohol dehydrogenase, iron-dependent</fullName>
        <ecNumber evidence="4">1.1.1.1</ecNumber>
    </submittedName>
</protein>
<dbReference type="InterPro" id="IPR056798">
    <property type="entry name" value="ADH_Fe_C"/>
</dbReference>
<dbReference type="SUPFAM" id="SSF56796">
    <property type="entry name" value="Dehydroquinate synthase-like"/>
    <property type="match status" value="1"/>
</dbReference>
<evidence type="ECO:0000259" key="2">
    <source>
        <dbReference type="Pfam" id="PF00465"/>
    </source>
</evidence>
<keyword evidence="1 4" id="KW-0560">Oxidoreductase</keyword>
<dbReference type="CDD" id="cd14860">
    <property type="entry name" value="4HBD_NAD"/>
    <property type="match status" value="1"/>
</dbReference>
<proteinExistence type="predicted"/>
<dbReference type="EC" id="1.1.1.1" evidence="4"/>
<dbReference type="Gene3D" id="3.40.50.1970">
    <property type="match status" value="1"/>
</dbReference>
<name>D5Q2X0_CLODI</name>
<feature type="domain" description="Alcohol dehydrogenase iron-type/glycerol dehydrogenase GldA" evidence="2">
    <location>
        <begin position="30"/>
        <end position="181"/>
    </location>
</feature>
<sequence length="388" mass="43987">MRRDLRKNINNREVLIMEALRVVPKIFYFDTFKEFNEEFKIGKNDLVITNEFIYEPYMKPLGIDTNLIFQEKFGTGEPSDEMIDSMTKEMKKYNFDRIIAFGGGTIVDICKILALDVPEKSIDLFEGEVPPKKIKELVVVPTTCGTGSEVTNVAIAELKSKHTKKGLAVEETYADYAVLIPETVKGLPYKFFVTSSVDALIHAIESYLSPKASPFTEMYSLQAIKMIMDGYKKIVDKGEEERFNHLRDFVLASNYAGIAFGNAGCAAVHALSYSIGGAFHVAHGEANYQFFTEVFKMYSRKKPNGKIIKCTKILADALECDPNCDVYGELEKFLNKLIAKKALREYGMVEAQIDEFTDSTIANQQRLLANNYVELNREEIREIFANLY</sequence>
<dbReference type="Gene3D" id="1.20.1090.10">
    <property type="entry name" value="Dehydroquinate synthase-like - alpha domain"/>
    <property type="match status" value="1"/>
</dbReference>
<gene>
    <name evidence="4" type="ORF">HMPREF0220_1252</name>
</gene>
<evidence type="ECO:0000313" key="4">
    <source>
        <dbReference type="EMBL" id="EFH07843.1"/>
    </source>
</evidence>
<dbReference type="HOGENOM" id="CLU_007207_0_0_9"/>
<dbReference type="InterPro" id="IPR001670">
    <property type="entry name" value="ADH_Fe/GldA"/>
</dbReference>